<dbReference type="Gene3D" id="3.10.180.10">
    <property type="entry name" value="2,3-Dihydroxybiphenyl 1,2-Dioxygenase, domain 1"/>
    <property type="match status" value="1"/>
</dbReference>
<accession>A0A846M8F5</accession>
<dbReference type="InterPro" id="IPR029068">
    <property type="entry name" value="Glyas_Bleomycin-R_OHBP_Dase"/>
</dbReference>
<proteinExistence type="predicted"/>
<keyword evidence="2" id="KW-1185">Reference proteome</keyword>
<dbReference type="AlphaFoldDB" id="A0A846M8F5"/>
<reference evidence="1 2" key="1">
    <citation type="submission" date="2020-03" db="EMBL/GenBank/DDBJ databases">
        <title>Genomic Encyclopedia of Type Strains, Phase IV (KMG-IV): sequencing the most valuable type-strain genomes for metagenomic binning, comparative biology and taxonomic classification.</title>
        <authorList>
            <person name="Goeker M."/>
        </authorList>
    </citation>
    <scope>NUCLEOTIDE SEQUENCE [LARGE SCALE GENOMIC DNA]</scope>
    <source>
        <strain evidence="1 2">DSM 21299</strain>
    </source>
</reference>
<dbReference type="SUPFAM" id="SSF54593">
    <property type="entry name" value="Glyoxalase/Bleomycin resistance protein/Dihydroxybiphenyl dioxygenase"/>
    <property type="match status" value="1"/>
</dbReference>
<dbReference type="Proteomes" id="UP000576821">
    <property type="component" value="Unassembled WGS sequence"/>
</dbReference>
<dbReference type="EMBL" id="JAASQR010000003">
    <property type="protein sequence ID" value="NIJ17743.1"/>
    <property type="molecule type" value="Genomic_DNA"/>
</dbReference>
<protein>
    <submittedName>
        <fullName evidence="1">Uncharacterized protein</fullName>
    </submittedName>
</protein>
<evidence type="ECO:0000313" key="2">
    <source>
        <dbReference type="Proteomes" id="UP000576821"/>
    </source>
</evidence>
<sequence length="73" mass="7776">MNRIALVSNGQLPWPYGRDMTGYEVADLPATLAKAAAAGVETLVPAHAENDRQAAIVRFPGGYIAEIHATMKP</sequence>
<evidence type="ECO:0000313" key="1">
    <source>
        <dbReference type="EMBL" id="NIJ17743.1"/>
    </source>
</evidence>
<gene>
    <name evidence="1" type="ORF">FHS54_002732</name>
</gene>
<name>A0A846M8F5_9SPHN</name>
<comment type="caution">
    <text evidence="1">The sequence shown here is derived from an EMBL/GenBank/DDBJ whole genome shotgun (WGS) entry which is preliminary data.</text>
</comment>
<organism evidence="1 2">
    <name type="scientific">Sphingobium vermicomposti</name>
    <dbReference type="NCBI Taxonomy" id="529005"/>
    <lineage>
        <taxon>Bacteria</taxon>
        <taxon>Pseudomonadati</taxon>
        <taxon>Pseudomonadota</taxon>
        <taxon>Alphaproteobacteria</taxon>
        <taxon>Sphingomonadales</taxon>
        <taxon>Sphingomonadaceae</taxon>
        <taxon>Sphingobium</taxon>
    </lineage>
</organism>